<feature type="chain" id="PRO_5045375409" evidence="2">
    <location>
        <begin position="32"/>
        <end position="144"/>
    </location>
</feature>
<feature type="signal peptide" evidence="2">
    <location>
        <begin position="1"/>
        <end position="31"/>
    </location>
</feature>
<protein>
    <submittedName>
        <fullName evidence="3">Peptidase inhibitor family I36 protein</fullName>
    </submittedName>
</protein>
<comment type="caution">
    <text evidence="3">The sequence shown here is derived from an EMBL/GenBank/DDBJ whole genome shotgun (WGS) entry which is preliminary data.</text>
</comment>
<keyword evidence="4" id="KW-1185">Reference proteome</keyword>
<sequence>MPSFLRKSIAGGAVMVAAAAGVLLTAPAASAGDGACPSGQVCLFRFSQYDGGRWGSASDVNQYNTVVYDGTNINGGDSASAINNNATRCTLRAFKDSFQSGASFNLSYPARGGTWRDPNLSNGAGDKPGTNFDDSLSSHDFCPA</sequence>
<evidence type="ECO:0000256" key="2">
    <source>
        <dbReference type="SAM" id="SignalP"/>
    </source>
</evidence>
<dbReference type="EMBL" id="JBFNQN010000018">
    <property type="protein sequence ID" value="MEW9267515.1"/>
    <property type="molecule type" value="Genomic_DNA"/>
</dbReference>
<gene>
    <name evidence="3" type="ORF">AB1207_22465</name>
</gene>
<evidence type="ECO:0000256" key="1">
    <source>
        <dbReference type="SAM" id="MobiDB-lite"/>
    </source>
</evidence>
<accession>A0ABV3PD03</accession>
<dbReference type="Pfam" id="PF03995">
    <property type="entry name" value="Inhibitor_I36"/>
    <property type="match status" value="1"/>
</dbReference>
<dbReference type="Proteomes" id="UP001555826">
    <property type="component" value="Unassembled WGS sequence"/>
</dbReference>
<proteinExistence type="predicted"/>
<keyword evidence="2" id="KW-0732">Signal</keyword>
<evidence type="ECO:0000313" key="3">
    <source>
        <dbReference type="EMBL" id="MEW9267515.1"/>
    </source>
</evidence>
<feature type="region of interest" description="Disordered" evidence="1">
    <location>
        <begin position="117"/>
        <end position="144"/>
    </location>
</feature>
<reference evidence="3 4" key="1">
    <citation type="submission" date="2024-07" db="EMBL/GenBank/DDBJ databases">
        <authorList>
            <person name="Thanompreechachai J."/>
            <person name="Duangmal K."/>
        </authorList>
    </citation>
    <scope>NUCLEOTIDE SEQUENCE [LARGE SCALE GENOMIC DNA]</scope>
    <source>
        <strain evidence="3 4">KCTC 19886</strain>
    </source>
</reference>
<evidence type="ECO:0000313" key="4">
    <source>
        <dbReference type="Proteomes" id="UP001555826"/>
    </source>
</evidence>
<organism evidence="3 4">
    <name type="scientific">Kineococcus endophyticus</name>
    <dbReference type="NCBI Taxonomy" id="1181883"/>
    <lineage>
        <taxon>Bacteria</taxon>
        <taxon>Bacillati</taxon>
        <taxon>Actinomycetota</taxon>
        <taxon>Actinomycetes</taxon>
        <taxon>Kineosporiales</taxon>
        <taxon>Kineosporiaceae</taxon>
        <taxon>Kineococcus</taxon>
    </lineage>
</organism>
<dbReference type="RefSeq" id="WP_367640892.1">
    <property type="nucleotide sequence ID" value="NZ_JBFNQN010000018.1"/>
</dbReference>
<name>A0ABV3PD03_9ACTN</name>